<feature type="region of interest" description="Disordered" evidence="1">
    <location>
        <begin position="1"/>
        <end position="28"/>
    </location>
</feature>
<evidence type="ECO:0000313" key="2">
    <source>
        <dbReference type="EMBL" id="CAL4926608.1"/>
    </source>
</evidence>
<proteinExistence type="predicted"/>
<feature type="compositionally biased region" description="Basic and acidic residues" evidence="1">
    <location>
        <begin position="156"/>
        <end position="166"/>
    </location>
</feature>
<feature type="region of interest" description="Disordered" evidence="1">
    <location>
        <begin position="73"/>
        <end position="124"/>
    </location>
</feature>
<name>A0ABC8XMM5_9POAL</name>
<dbReference type="EMBL" id="OZ075124">
    <property type="protein sequence ID" value="CAL4926608.1"/>
    <property type="molecule type" value="Genomic_DNA"/>
</dbReference>
<dbReference type="AlphaFoldDB" id="A0ABC8XMM5"/>
<evidence type="ECO:0000256" key="1">
    <source>
        <dbReference type="SAM" id="MobiDB-lite"/>
    </source>
</evidence>
<feature type="region of interest" description="Disordered" evidence="1">
    <location>
        <begin position="145"/>
        <end position="171"/>
    </location>
</feature>
<keyword evidence="3" id="KW-1185">Reference proteome</keyword>
<feature type="compositionally biased region" description="Polar residues" evidence="1">
    <location>
        <begin position="115"/>
        <end position="124"/>
    </location>
</feature>
<sequence>MDGGHRGGWGLRRGGYRREGQRRSGQRIPARRRGYWISLCGRNRGAIVQEGVDFAQDSEVGGGDDFLFLSDSEEEVSNDSNDRSFVTHSEDLGVGDAPASPVMEKSRRYVPLSPPKQSSAIWTPITSPQHSDRMEAVAWQDIAGHSQLPEEEEAYEEHTEQHEKNPGADNEFCEVRDSMLRILVPLYFQDDGK</sequence>
<gene>
    <name evidence="2" type="ORF">URODEC1_LOCUS24026</name>
</gene>
<organism evidence="2 3">
    <name type="scientific">Urochloa decumbens</name>
    <dbReference type="NCBI Taxonomy" id="240449"/>
    <lineage>
        <taxon>Eukaryota</taxon>
        <taxon>Viridiplantae</taxon>
        <taxon>Streptophyta</taxon>
        <taxon>Embryophyta</taxon>
        <taxon>Tracheophyta</taxon>
        <taxon>Spermatophyta</taxon>
        <taxon>Magnoliopsida</taxon>
        <taxon>Liliopsida</taxon>
        <taxon>Poales</taxon>
        <taxon>Poaceae</taxon>
        <taxon>PACMAD clade</taxon>
        <taxon>Panicoideae</taxon>
        <taxon>Panicodae</taxon>
        <taxon>Paniceae</taxon>
        <taxon>Melinidinae</taxon>
        <taxon>Urochloa</taxon>
    </lineage>
</organism>
<feature type="compositionally biased region" description="Gly residues" evidence="1">
    <location>
        <begin position="1"/>
        <end position="13"/>
    </location>
</feature>
<accession>A0ABC8XMM5</accession>
<evidence type="ECO:0000313" key="3">
    <source>
        <dbReference type="Proteomes" id="UP001497457"/>
    </source>
</evidence>
<protein>
    <submittedName>
        <fullName evidence="2">Uncharacterized protein</fullName>
    </submittedName>
</protein>
<reference evidence="2" key="1">
    <citation type="submission" date="2024-10" db="EMBL/GenBank/DDBJ databases">
        <authorList>
            <person name="Ryan C."/>
        </authorList>
    </citation>
    <scope>NUCLEOTIDE SEQUENCE [LARGE SCALE GENOMIC DNA]</scope>
</reference>
<dbReference type="Proteomes" id="UP001497457">
    <property type="component" value="Chromosome 14rd"/>
</dbReference>